<name>A0A975IYS6_9BACT</name>
<keyword evidence="1" id="KW-0732">Signal</keyword>
<gene>
    <name evidence="2" type="ORF">KBB96_16940</name>
</gene>
<feature type="chain" id="PRO_5036963715" description="Lipoprotein" evidence="1">
    <location>
        <begin position="23"/>
        <end position="253"/>
    </location>
</feature>
<dbReference type="EMBL" id="CP073100">
    <property type="protein sequence ID" value="QUE50537.1"/>
    <property type="molecule type" value="Genomic_DNA"/>
</dbReference>
<feature type="signal peptide" evidence="1">
    <location>
        <begin position="1"/>
        <end position="22"/>
    </location>
</feature>
<dbReference type="KEGG" id="lamb:KBB96_16940"/>
<keyword evidence="3" id="KW-1185">Reference proteome</keyword>
<proteinExistence type="predicted"/>
<dbReference type="Proteomes" id="UP000676169">
    <property type="component" value="Chromosome"/>
</dbReference>
<organism evidence="2 3">
    <name type="scientific">Luteolibacter ambystomatis</name>
    <dbReference type="NCBI Taxonomy" id="2824561"/>
    <lineage>
        <taxon>Bacteria</taxon>
        <taxon>Pseudomonadati</taxon>
        <taxon>Verrucomicrobiota</taxon>
        <taxon>Verrucomicrobiia</taxon>
        <taxon>Verrucomicrobiales</taxon>
        <taxon>Verrucomicrobiaceae</taxon>
        <taxon>Luteolibacter</taxon>
    </lineage>
</organism>
<dbReference type="PROSITE" id="PS51257">
    <property type="entry name" value="PROKAR_LIPOPROTEIN"/>
    <property type="match status" value="1"/>
</dbReference>
<evidence type="ECO:0000313" key="2">
    <source>
        <dbReference type="EMBL" id="QUE50537.1"/>
    </source>
</evidence>
<dbReference type="RefSeq" id="WP_211630677.1">
    <property type="nucleotide sequence ID" value="NZ_CP073100.1"/>
</dbReference>
<protein>
    <recommendedName>
        <fullName evidence="4">Lipoprotein</fullName>
    </recommendedName>
</protein>
<evidence type="ECO:0000256" key="1">
    <source>
        <dbReference type="SAM" id="SignalP"/>
    </source>
</evidence>
<accession>A0A975IYS6</accession>
<evidence type="ECO:0000313" key="3">
    <source>
        <dbReference type="Proteomes" id="UP000676169"/>
    </source>
</evidence>
<reference evidence="2" key="1">
    <citation type="submission" date="2021-04" db="EMBL/GenBank/DDBJ databases">
        <title>Luteolibacter sp. 32A isolated from the skin of an Anderson's salamander (Ambystoma andersonii).</title>
        <authorList>
            <person name="Spergser J."/>
            <person name="Busse H.-J."/>
        </authorList>
    </citation>
    <scope>NUCLEOTIDE SEQUENCE</scope>
    <source>
        <strain evidence="2">32A</strain>
    </source>
</reference>
<dbReference type="AlphaFoldDB" id="A0A975IYS6"/>
<sequence length="253" mass="27546">MNRTKPFGIFGALLLSSACAFAGPTMTVKDKTGRAMEIEVLGVSSDKVSFNRKSDGKRFDLPLSTFDADSVSQITSKKSEVGGVHPNYGIDVSIEKRRKKKGESWYMVEQTVSAKVTIKNPNPNTPAPPVGVRMVFLGEDRSSGKEHSVLAVREYKVELSGGMSDVRDTDPFKTVYDSDNKGVGNAGGDQYEGYVLILTDDKGNLIQQTSNCAKFNEALKSDPRVIESFKTVKPNALLDAKFNPTGRTASSYN</sequence>
<evidence type="ECO:0008006" key="4">
    <source>
        <dbReference type="Google" id="ProtNLM"/>
    </source>
</evidence>